<evidence type="ECO:0000313" key="2">
    <source>
        <dbReference type="Proteomes" id="UP000235828"/>
    </source>
</evidence>
<dbReference type="KEGG" id="vta:B0898"/>
<gene>
    <name evidence="1" type="ORF">VTAP4600_B0898</name>
</gene>
<protein>
    <submittedName>
        <fullName evidence="1">Uncharacterized protein</fullName>
    </submittedName>
</protein>
<dbReference type="EMBL" id="LT960612">
    <property type="protein sequence ID" value="SON52509.1"/>
    <property type="molecule type" value="Genomic_DNA"/>
</dbReference>
<organism evidence="1 2">
    <name type="scientific">Vibrio tapetis subsp. tapetis</name>
    <dbReference type="NCBI Taxonomy" id="1671868"/>
    <lineage>
        <taxon>Bacteria</taxon>
        <taxon>Pseudomonadati</taxon>
        <taxon>Pseudomonadota</taxon>
        <taxon>Gammaproteobacteria</taxon>
        <taxon>Vibrionales</taxon>
        <taxon>Vibrionaceae</taxon>
        <taxon>Vibrio</taxon>
    </lineage>
</organism>
<keyword evidence="2" id="KW-1185">Reference proteome</keyword>
<evidence type="ECO:0000313" key="1">
    <source>
        <dbReference type="EMBL" id="SON52509.1"/>
    </source>
</evidence>
<reference evidence="1 2" key="1">
    <citation type="submission" date="2017-10" db="EMBL/GenBank/DDBJ databases">
        <authorList>
            <person name="Banno H."/>
            <person name="Chua N.-H."/>
        </authorList>
    </citation>
    <scope>NUCLEOTIDE SEQUENCE [LARGE SCALE GENOMIC DNA]</scope>
    <source>
        <strain evidence="1">Vibrio tapetis CECT4600</strain>
    </source>
</reference>
<dbReference type="AlphaFoldDB" id="A0A2N8ZKR5"/>
<name>A0A2N8ZKR5_9VIBR</name>
<accession>A0A2N8ZKR5</accession>
<sequence>MVLHFVESWPPTGSVIEILAEHVLDIKFMASLVFISCAAEGDTFVMERCGGVTMSFILVP</sequence>
<dbReference type="Proteomes" id="UP000235828">
    <property type="component" value="Chromosome B"/>
</dbReference>
<proteinExistence type="predicted"/>